<dbReference type="PANTHER" id="PTHR23501:SF198">
    <property type="entry name" value="AZOLE RESISTANCE PROTEIN 1-RELATED"/>
    <property type="match status" value="1"/>
</dbReference>
<dbReference type="GO" id="GO:0005886">
    <property type="term" value="C:plasma membrane"/>
    <property type="evidence" value="ECO:0007669"/>
    <property type="project" value="TreeGrafter"/>
</dbReference>
<evidence type="ECO:0000256" key="6">
    <source>
        <dbReference type="SAM" id="Phobius"/>
    </source>
</evidence>
<dbReference type="EMBL" id="ML735306">
    <property type="protein sequence ID" value="KAE8386728.1"/>
    <property type="molecule type" value="Genomic_DNA"/>
</dbReference>
<feature type="region of interest" description="Disordered" evidence="5">
    <location>
        <begin position="1"/>
        <end position="30"/>
    </location>
</feature>
<reference evidence="7" key="1">
    <citation type="submission" date="2019-04" db="EMBL/GenBank/DDBJ databases">
        <title>Friends and foes A comparative genomics studyof 23 Aspergillus species from section Flavi.</title>
        <authorList>
            <consortium name="DOE Joint Genome Institute"/>
            <person name="Kjaerbolling I."/>
            <person name="Vesth T."/>
            <person name="Frisvad J.C."/>
            <person name="Nybo J.L."/>
            <person name="Theobald S."/>
            <person name="Kildgaard S."/>
            <person name="Isbrandt T."/>
            <person name="Kuo A."/>
            <person name="Sato A."/>
            <person name="Lyhne E.K."/>
            <person name="Kogle M.E."/>
            <person name="Wiebenga A."/>
            <person name="Kun R.S."/>
            <person name="Lubbers R.J."/>
            <person name="Makela M.R."/>
            <person name="Barry K."/>
            <person name="Chovatia M."/>
            <person name="Clum A."/>
            <person name="Daum C."/>
            <person name="Haridas S."/>
            <person name="He G."/>
            <person name="LaButti K."/>
            <person name="Lipzen A."/>
            <person name="Mondo S."/>
            <person name="Riley R."/>
            <person name="Salamov A."/>
            <person name="Simmons B.A."/>
            <person name="Magnuson J.K."/>
            <person name="Henrissat B."/>
            <person name="Mortensen U.H."/>
            <person name="Larsen T.O."/>
            <person name="Devries R.P."/>
            <person name="Grigoriev I.V."/>
            <person name="Machida M."/>
            <person name="Baker S.E."/>
            <person name="Andersen M.R."/>
        </authorList>
    </citation>
    <scope>NUCLEOTIDE SEQUENCE [LARGE SCALE GENOMIC DNA]</scope>
    <source>
        <strain evidence="7">IBT 14317</strain>
    </source>
</reference>
<keyword evidence="3 6" id="KW-1133">Transmembrane helix</keyword>
<feature type="transmembrane region" description="Helical" evidence="6">
    <location>
        <begin position="180"/>
        <end position="198"/>
    </location>
</feature>
<gene>
    <name evidence="7" type="ORF">BDV23DRAFT_175240</name>
</gene>
<dbReference type="Proteomes" id="UP000326877">
    <property type="component" value="Unassembled WGS sequence"/>
</dbReference>
<dbReference type="AlphaFoldDB" id="A0A5N7BYS9"/>
<evidence type="ECO:0000256" key="5">
    <source>
        <dbReference type="SAM" id="MobiDB-lite"/>
    </source>
</evidence>
<comment type="subcellular location">
    <subcellularLocation>
        <location evidence="1">Membrane</location>
        <topology evidence="1">Multi-pass membrane protein</topology>
    </subcellularLocation>
</comment>
<evidence type="ECO:0008006" key="8">
    <source>
        <dbReference type="Google" id="ProtNLM"/>
    </source>
</evidence>
<proteinExistence type="predicted"/>
<keyword evidence="4 6" id="KW-0472">Membrane</keyword>
<protein>
    <recommendedName>
        <fullName evidence="8">Major facilitator superfamily domain-containing protein</fullName>
    </recommendedName>
</protein>
<dbReference type="PANTHER" id="PTHR23501">
    <property type="entry name" value="MAJOR FACILITATOR SUPERFAMILY"/>
    <property type="match status" value="1"/>
</dbReference>
<feature type="transmembrane region" description="Helical" evidence="6">
    <location>
        <begin position="40"/>
        <end position="62"/>
    </location>
</feature>
<feature type="transmembrane region" description="Helical" evidence="6">
    <location>
        <begin position="74"/>
        <end position="92"/>
    </location>
</feature>
<evidence type="ECO:0000256" key="2">
    <source>
        <dbReference type="ARBA" id="ARBA00022692"/>
    </source>
</evidence>
<feature type="transmembrane region" description="Helical" evidence="6">
    <location>
        <begin position="266"/>
        <end position="286"/>
    </location>
</feature>
<dbReference type="SUPFAM" id="SSF103473">
    <property type="entry name" value="MFS general substrate transporter"/>
    <property type="match status" value="1"/>
</dbReference>
<feature type="transmembrane region" description="Helical" evidence="6">
    <location>
        <begin position="239"/>
        <end position="260"/>
    </location>
</feature>
<evidence type="ECO:0000256" key="4">
    <source>
        <dbReference type="ARBA" id="ARBA00023136"/>
    </source>
</evidence>
<accession>A0A5N7BYS9</accession>
<dbReference type="GO" id="GO:0022857">
    <property type="term" value="F:transmembrane transporter activity"/>
    <property type="evidence" value="ECO:0007669"/>
    <property type="project" value="TreeGrafter"/>
</dbReference>
<dbReference type="InterPro" id="IPR036259">
    <property type="entry name" value="MFS_trans_sf"/>
</dbReference>
<organism evidence="7">
    <name type="scientific">Petromyces alliaceus</name>
    <name type="common">Aspergillus alliaceus</name>
    <dbReference type="NCBI Taxonomy" id="209559"/>
    <lineage>
        <taxon>Eukaryota</taxon>
        <taxon>Fungi</taxon>
        <taxon>Dikarya</taxon>
        <taxon>Ascomycota</taxon>
        <taxon>Pezizomycotina</taxon>
        <taxon>Eurotiomycetes</taxon>
        <taxon>Eurotiomycetidae</taxon>
        <taxon>Eurotiales</taxon>
        <taxon>Aspergillaceae</taxon>
        <taxon>Aspergillus</taxon>
        <taxon>Aspergillus subgen. Circumdati</taxon>
    </lineage>
</organism>
<evidence type="ECO:0000313" key="7">
    <source>
        <dbReference type="EMBL" id="KAE8386728.1"/>
    </source>
</evidence>
<keyword evidence="2 6" id="KW-0812">Transmembrane</keyword>
<feature type="compositionally biased region" description="Basic and acidic residues" evidence="5">
    <location>
        <begin position="15"/>
        <end position="25"/>
    </location>
</feature>
<dbReference type="OrthoDB" id="2985014at2759"/>
<evidence type="ECO:0000256" key="1">
    <source>
        <dbReference type="ARBA" id="ARBA00004141"/>
    </source>
</evidence>
<evidence type="ECO:0000256" key="3">
    <source>
        <dbReference type="ARBA" id="ARBA00022989"/>
    </source>
</evidence>
<sequence length="410" mass="44106">MNCAAVEESSSDLTGEDHKDPETRSAAESQEYPTGLEFRLIVLLTLSALVALGGLDTNIFIFGKLYKLFSIKRISLLAQFIFLVGSLLSVTATRSSMLVLERAVTGASFAGIIGKLGRRCCDDNIFLFSDPKPSDTSITFRQKLVELDPLSHQLVTPALTGLFIAFSWAGTKYPWDDGKVIRPLVTFAILIVAFLYNQRRRGDAAALSPRILKSRNVITSAIFTIFVREYSPSKSDYMIVPIVIGATIRTLLCGSGTSITGYYTPFMLFSSTLIPTFAGLITTFGVNTSFIRLLLYPGAFGFASGISFNAPISAVQTVLPKDDVPLGPVNCGLAQHFGPAVFVAIAQDIFTSGLLTNLARVVPGLDPATIESDGLPEIILGDVGRICGETSRYLALGLTCVTLVGSMLVE</sequence>
<name>A0A5N7BYS9_PETAA</name>